<organism evidence="3 4">
    <name type="scientific">Paraburkholderia youngii</name>
    <dbReference type="NCBI Taxonomy" id="2782701"/>
    <lineage>
        <taxon>Bacteria</taxon>
        <taxon>Pseudomonadati</taxon>
        <taxon>Pseudomonadota</taxon>
        <taxon>Betaproteobacteria</taxon>
        <taxon>Burkholderiales</taxon>
        <taxon>Burkholderiaceae</taxon>
        <taxon>Paraburkholderia</taxon>
    </lineage>
</organism>
<dbReference type="SUPFAM" id="SSF51905">
    <property type="entry name" value="FAD/NAD(P)-binding domain"/>
    <property type="match status" value="1"/>
</dbReference>
<dbReference type="Gene3D" id="3.50.50.60">
    <property type="entry name" value="FAD/NAD(P)-binding domain"/>
    <property type="match status" value="1"/>
</dbReference>
<name>A0ABX2NVI3_9BURK</name>
<dbReference type="PRINTS" id="PR00420">
    <property type="entry name" value="RNGMNOXGNASE"/>
</dbReference>
<dbReference type="PANTHER" id="PTHR43476:SF3">
    <property type="entry name" value="FAD-BINDING MONOOXYGENASE"/>
    <property type="match status" value="1"/>
</dbReference>
<dbReference type="InterPro" id="IPR050631">
    <property type="entry name" value="PheA/TfdB_FAD_monoxygenase"/>
</dbReference>
<dbReference type="Proteomes" id="UP000821598">
    <property type="component" value="Unassembled WGS sequence"/>
</dbReference>
<reference evidence="3 4" key="1">
    <citation type="submission" date="2019-08" db="EMBL/GenBank/DDBJ databases">
        <title>Paraburkholderia simonii sp. nov. and P. youngii sp. nov. Brazilian and Mexican Mimosa-associated rhizobia.</title>
        <authorList>
            <person name="Mavima L."/>
            <person name="Beukes C.W."/>
            <person name="Palmer M."/>
            <person name="De Meyer S.E."/>
            <person name="James E.K."/>
            <person name="Maluk M."/>
            <person name="Avontuur J.R."/>
            <person name="Chan W.Y."/>
            <person name="Venter S.N."/>
            <person name="Steenkamp E.T."/>
        </authorList>
    </citation>
    <scope>NUCLEOTIDE SEQUENCE [LARGE SCALE GENOMIC DNA]</scope>
    <source>
        <strain evidence="3 4">JPY454</strain>
    </source>
</reference>
<dbReference type="Gene3D" id="3.30.70.2450">
    <property type="match status" value="1"/>
</dbReference>
<gene>
    <name evidence="3" type="ORF">FSB64_31535</name>
</gene>
<dbReference type="PANTHER" id="PTHR43476">
    <property type="entry name" value="3-(3-HYDROXY-PHENYL)PROPIONATE/3-HYDROXYCINNAMIC ACID HYDROXYLASE"/>
    <property type="match status" value="1"/>
</dbReference>
<dbReference type="Pfam" id="PF01494">
    <property type="entry name" value="FAD_binding_3"/>
    <property type="match status" value="1"/>
</dbReference>
<dbReference type="NCBIfam" id="NF004829">
    <property type="entry name" value="PRK06183.1-3"/>
    <property type="match status" value="1"/>
</dbReference>
<evidence type="ECO:0000313" key="3">
    <source>
        <dbReference type="EMBL" id="NVI08206.1"/>
    </source>
</evidence>
<proteinExistence type="predicted"/>
<feature type="domain" description="FAD-binding" evidence="2">
    <location>
        <begin position="2"/>
        <end position="350"/>
    </location>
</feature>
<keyword evidence="4" id="KW-1185">Reference proteome</keyword>
<evidence type="ECO:0000313" key="4">
    <source>
        <dbReference type="Proteomes" id="UP000821598"/>
    </source>
</evidence>
<evidence type="ECO:0000259" key="2">
    <source>
        <dbReference type="Pfam" id="PF01494"/>
    </source>
</evidence>
<dbReference type="InterPro" id="IPR036188">
    <property type="entry name" value="FAD/NAD-bd_sf"/>
</dbReference>
<evidence type="ECO:0000256" key="1">
    <source>
        <dbReference type="ARBA" id="ARBA00023002"/>
    </source>
</evidence>
<accession>A0ABX2NVI3</accession>
<comment type="caution">
    <text evidence="3">The sequence shown here is derived from an EMBL/GenBank/DDBJ whole genome shotgun (WGS) entry which is preliminary data.</text>
</comment>
<keyword evidence="1" id="KW-0560">Oxidoreductase</keyword>
<protein>
    <submittedName>
        <fullName evidence="3">Bifunctional 3-(3-hydroxy-phenyl)propionate/3-hydroxycinnamic acid hydroxylase</fullName>
    </submittedName>
</protein>
<dbReference type="InterPro" id="IPR002938">
    <property type="entry name" value="FAD-bd"/>
</dbReference>
<dbReference type="EMBL" id="VOMC01000044">
    <property type="protein sequence ID" value="NVI08206.1"/>
    <property type="molecule type" value="Genomic_DNA"/>
</dbReference>
<sequence length="527" mass="57811">MDVAIVGYGPTGQLLALLLGRLGHRVAVVDRWPHLYPLPRAVHFNHEIARIFQCAGLVDEVMPIADRIDFYEWRNEKNDLLLRLDWSGLGQSGWPVASMFAQPDLERLLDRHVKAMSCVTVCQGWEAKALTQTKTGVQIGIERGELRDGQWIGTGEQGSIDAQWVIGADGANSFVRRALDIGWQNLGFAFDWLVIDVKPRFARDWVPNMWQLCDPARPATLVPGGPGRRRWEFMLLPGERAEDMNRAEVAWNLLAPWDVTPANAELERHAVYTFRAQWATDWKRGRALLAGDAAHLMPPFAGQGMCSGMRDSMALAWRLDSVLHGRLPESVLESYGSERSGHVRELIDFSIDLGKVVCITDREAATRRDESMRAAQARPGYVAPPPPAPSLGPGLWMADAPGAGRLGMQAEVELNGTRGLFDDVVGRGFALIARDADTLAAISAVNHEALRAHGAAIVHIGRGGMNDVNGSYGKWLGGLGCVAALVRPDFYVYGSARTPAEIDGLLDAWRDSLGLAGCAATDERRYA</sequence>